<comment type="subcellular location">
    <subcellularLocation>
        <location evidence="3">Chromosome</location>
        <location evidence="3">Centromere</location>
        <location evidence="3">Kinetochore</location>
    </subcellularLocation>
    <subcellularLocation>
        <location evidence="2">Cytoplasm</location>
        <location evidence="2">Cytoskeleton</location>
        <location evidence="2">Spindle</location>
    </subcellularLocation>
    <subcellularLocation>
        <location evidence="1">Nucleus</location>
    </subcellularLocation>
</comment>
<dbReference type="GO" id="GO:0042729">
    <property type="term" value="C:DASH complex"/>
    <property type="evidence" value="ECO:0007669"/>
    <property type="project" value="InterPro"/>
</dbReference>
<evidence type="ECO:0000256" key="3">
    <source>
        <dbReference type="ARBA" id="ARBA00004629"/>
    </source>
</evidence>
<keyword evidence="9" id="KW-0493">Microtubule</keyword>
<dbReference type="GO" id="GO:0005874">
    <property type="term" value="C:microtubule"/>
    <property type="evidence" value="ECO:0007669"/>
    <property type="project" value="UniProtKB-KW"/>
</dbReference>
<evidence type="ECO:0000256" key="6">
    <source>
        <dbReference type="ARBA" id="ARBA00022454"/>
    </source>
</evidence>
<dbReference type="InterPro" id="IPR013959">
    <property type="entry name" value="DASH_Dad4"/>
</dbReference>
<keyword evidence="6" id="KW-0158">Chromosome</keyword>
<protein>
    <recommendedName>
        <fullName evidence="5">DASH complex subunit DAD4</fullName>
    </recommendedName>
    <alternativeName>
        <fullName evidence="16">Outer kinetochore protein DAD4</fullName>
    </alternativeName>
</protein>
<dbReference type="VEuPathDB" id="FungiDB:MGL_0664"/>
<evidence type="ECO:0000256" key="2">
    <source>
        <dbReference type="ARBA" id="ARBA00004186"/>
    </source>
</evidence>
<dbReference type="GO" id="GO:0072686">
    <property type="term" value="C:mitotic spindle"/>
    <property type="evidence" value="ECO:0007669"/>
    <property type="project" value="InterPro"/>
</dbReference>
<dbReference type="OMA" id="SQMWANY"/>
<sequence>MPPAIENPYEERQTLLLERIIKNVDLLNEALMEMNRSFADINNHNQDITIVAEMWNGYHRNVDFNLQNMESNNTASNHHAM</sequence>
<keyword evidence="18" id="KW-1185">Reference proteome</keyword>
<keyword evidence="15" id="KW-0137">Centromere</keyword>
<dbReference type="PANTHER" id="PTHR28222:SF1">
    <property type="entry name" value="DASH COMPLEX SUBUNIT DAD4"/>
    <property type="match status" value="1"/>
</dbReference>
<evidence type="ECO:0000256" key="10">
    <source>
        <dbReference type="ARBA" id="ARBA00022776"/>
    </source>
</evidence>
<accession>A8PUD8</accession>
<dbReference type="GeneID" id="5856377"/>
<dbReference type="PANTHER" id="PTHR28222">
    <property type="entry name" value="DASH COMPLEX SUBUNIT DAD4"/>
    <property type="match status" value="1"/>
</dbReference>
<evidence type="ECO:0000256" key="15">
    <source>
        <dbReference type="ARBA" id="ARBA00023328"/>
    </source>
</evidence>
<dbReference type="KEGG" id="mgl:MGL_0664"/>
<keyword evidence="12" id="KW-0206">Cytoskeleton</keyword>
<organism evidence="17 18">
    <name type="scientific">Malassezia globosa (strain ATCC MYA-4612 / CBS 7966)</name>
    <name type="common">Dandruff-associated fungus</name>
    <dbReference type="NCBI Taxonomy" id="425265"/>
    <lineage>
        <taxon>Eukaryota</taxon>
        <taxon>Fungi</taxon>
        <taxon>Dikarya</taxon>
        <taxon>Basidiomycota</taxon>
        <taxon>Ustilaginomycotina</taxon>
        <taxon>Malasseziomycetes</taxon>
        <taxon>Malasseziales</taxon>
        <taxon>Malasseziaceae</taxon>
        <taxon>Malassezia</taxon>
    </lineage>
</organism>
<evidence type="ECO:0000256" key="4">
    <source>
        <dbReference type="ARBA" id="ARBA00009754"/>
    </source>
</evidence>
<keyword evidence="8" id="KW-0132">Cell division</keyword>
<evidence type="ECO:0000313" key="18">
    <source>
        <dbReference type="Proteomes" id="UP000008837"/>
    </source>
</evidence>
<dbReference type="GO" id="GO:0008608">
    <property type="term" value="P:attachment of spindle microtubules to kinetochore"/>
    <property type="evidence" value="ECO:0007669"/>
    <property type="project" value="InterPro"/>
</dbReference>
<keyword evidence="7" id="KW-0963">Cytoplasm</keyword>
<evidence type="ECO:0000256" key="5">
    <source>
        <dbReference type="ARBA" id="ARBA00020259"/>
    </source>
</evidence>
<evidence type="ECO:0000256" key="12">
    <source>
        <dbReference type="ARBA" id="ARBA00023212"/>
    </source>
</evidence>
<keyword evidence="11" id="KW-0995">Kinetochore</keyword>
<evidence type="ECO:0000256" key="13">
    <source>
        <dbReference type="ARBA" id="ARBA00023242"/>
    </source>
</evidence>
<gene>
    <name evidence="17" type="ORF">MGL_0664</name>
</gene>
<evidence type="ECO:0000313" key="17">
    <source>
        <dbReference type="EMBL" id="EDP44857.1"/>
    </source>
</evidence>
<dbReference type="InParanoid" id="A8PUD8"/>
<dbReference type="OrthoDB" id="5516652at2759"/>
<dbReference type="Pfam" id="PF08650">
    <property type="entry name" value="DASH_Dad4"/>
    <property type="match status" value="1"/>
</dbReference>
<dbReference type="STRING" id="425265.A8PUD8"/>
<dbReference type="FunCoup" id="A8PUD8">
    <property type="interactions" value="4"/>
</dbReference>
<evidence type="ECO:0000256" key="1">
    <source>
        <dbReference type="ARBA" id="ARBA00004123"/>
    </source>
</evidence>
<keyword evidence="13" id="KW-0539">Nucleus</keyword>
<evidence type="ECO:0000256" key="7">
    <source>
        <dbReference type="ARBA" id="ARBA00022490"/>
    </source>
</evidence>
<evidence type="ECO:0000256" key="9">
    <source>
        <dbReference type="ARBA" id="ARBA00022701"/>
    </source>
</evidence>
<keyword evidence="14" id="KW-0131">Cell cycle</keyword>
<comment type="caution">
    <text evidence="17">The sequence shown here is derived from an EMBL/GenBank/DDBJ whole genome shotgun (WGS) entry which is preliminary data.</text>
</comment>
<dbReference type="AlphaFoldDB" id="A8PUD8"/>
<evidence type="ECO:0000256" key="14">
    <source>
        <dbReference type="ARBA" id="ARBA00023306"/>
    </source>
</evidence>
<dbReference type="Proteomes" id="UP000008837">
    <property type="component" value="Unassembled WGS sequence"/>
</dbReference>
<reference evidence="17 18" key="1">
    <citation type="journal article" date="2007" name="Proc. Natl. Acad. Sci. U.S.A.">
        <title>Dandruff-associated Malassezia genomes reveal convergent and divergent virulence traits shared with plant and human fungal pathogens.</title>
        <authorList>
            <person name="Xu J."/>
            <person name="Saunders C.W."/>
            <person name="Hu P."/>
            <person name="Grant R.A."/>
            <person name="Boekhout T."/>
            <person name="Kuramae E.E."/>
            <person name="Kronstad J.W."/>
            <person name="Deangelis Y.M."/>
            <person name="Reeder N.L."/>
            <person name="Johnstone K.R."/>
            <person name="Leland M."/>
            <person name="Fieno A.M."/>
            <person name="Begley W.M."/>
            <person name="Sun Y."/>
            <person name="Lacey M.P."/>
            <person name="Chaudhary T."/>
            <person name="Keough T."/>
            <person name="Chu L."/>
            <person name="Sears R."/>
            <person name="Yuan B."/>
            <person name="Dawson T.L.Jr."/>
        </authorList>
    </citation>
    <scope>NUCLEOTIDE SEQUENCE [LARGE SCALE GENOMIC DNA]</scope>
    <source>
        <strain evidence="18">ATCC MYA-4612 / CBS 7966</strain>
    </source>
</reference>
<evidence type="ECO:0000256" key="16">
    <source>
        <dbReference type="ARBA" id="ARBA00030569"/>
    </source>
</evidence>
<dbReference type="RefSeq" id="XP_001732071.1">
    <property type="nucleotide sequence ID" value="XM_001732019.1"/>
</dbReference>
<dbReference type="GO" id="GO:0051301">
    <property type="term" value="P:cell division"/>
    <property type="evidence" value="ECO:0007669"/>
    <property type="project" value="UniProtKB-KW"/>
</dbReference>
<comment type="similarity">
    <text evidence="4">Belongs to the DASH complex DAD4 family.</text>
</comment>
<evidence type="ECO:0000256" key="8">
    <source>
        <dbReference type="ARBA" id="ARBA00022618"/>
    </source>
</evidence>
<dbReference type="EMBL" id="AAYY01000002">
    <property type="protein sequence ID" value="EDP44857.1"/>
    <property type="molecule type" value="Genomic_DNA"/>
</dbReference>
<proteinExistence type="inferred from homology"/>
<keyword evidence="10" id="KW-0498">Mitosis</keyword>
<name>A8PUD8_MALGO</name>
<evidence type="ECO:0000256" key="11">
    <source>
        <dbReference type="ARBA" id="ARBA00022838"/>
    </source>
</evidence>